<keyword evidence="5" id="KW-0067">ATP-binding</keyword>
<evidence type="ECO:0000313" key="9">
    <source>
        <dbReference type="EMBL" id="EFY07959.1"/>
    </source>
</evidence>
<dbReference type="InterPro" id="IPR042213">
    <property type="entry name" value="NBD_C_sf"/>
</dbReference>
<comment type="caution">
    <text evidence="9">The sequence shown here is derived from an EMBL/GenBank/DDBJ whole genome shotgun (WGS) entry which is preliminary data.</text>
</comment>
<dbReference type="EMBL" id="AEVO01000008">
    <property type="protein sequence ID" value="EFY07959.1"/>
    <property type="molecule type" value="Genomic_DNA"/>
</dbReference>
<keyword evidence="6" id="KW-0119">Carbohydrate metabolism</keyword>
<dbReference type="RefSeq" id="WP_009142452.1">
    <property type="nucleotide sequence ID" value="NZ_GL830946.1"/>
</dbReference>
<keyword evidence="4" id="KW-0418">Kinase</keyword>
<keyword evidence="2" id="KW-0808">Transferase</keyword>
<evidence type="ECO:0000256" key="6">
    <source>
        <dbReference type="ARBA" id="ARBA00023277"/>
    </source>
</evidence>
<evidence type="ECO:0000256" key="3">
    <source>
        <dbReference type="ARBA" id="ARBA00022741"/>
    </source>
</evidence>
<dbReference type="GO" id="GO:0016301">
    <property type="term" value="F:kinase activity"/>
    <property type="evidence" value="ECO:0007669"/>
    <property type="project" value="UniProtKB-KW"/>
</dbReference>
<dbReference type="eggNOG" id="COG3395">
    <property type="taxonomic scope" value="Bacteria"/>
</dbReference>
<accession>E8LHQ4</accession>
<dbReference type="Pfam" id="PF07005">
    <property type="entry name" value="SBD_N"/>
    <property type="match status" value="1"/>
</dbReference>
<comment type="similarity">
    <text evidence="1">Belongs to the four-carbon acid sugar kinase family.</text>
</comment>
<dbReference type="InterPro" id="IPR037051">
    <property type="entry name" value="4-carb_acid_sugar_kinase_N_sf"/>
</dbReference>
<feature type="domain" description="Four-carbon acid sugar kinase nucleotide binding" evidence="8">
    <location>
        <begin position="253"/>
        <end position="415"/>
    </location>
</feature>
<evidence type="ECO:0000259" key="8">
    <source>
        <dbReference type="Pfam" id="PF17042"/>
    </source>
</evidence>
<dbReference type="Gene3D" id="3.40.980.20">
    <property type="entry name" value="Four-carbon acid sugar kinase, nucleotide binding domain"/>
    <property type="match status" value="1"/>
</dbReference>
<proteinExistence type="inferred from homology"/>
<protein>
    <recommendedName>
        <fullName evidence="11">YgbK domain protein</fullName>
    </recommendedName>
</protein>
<keyword evidence="3" id="KW-0547">Nucleotide-binding</keyword>
<evidence type="ECO:0000256" key="4">
    <source>
        <dbReference type="ARBA" id="ARBA00022777"/>
    </source>
</evidence>
<dbReference type="Gene3D" id="3.40.50.10840">
    <property type="entry name" value="Putative sugar-binding, N-terminal domain"/>
    <property type="match status" value="1"/>
</dbReference>
<name>E8LHQ4_SUCHY</name>
<organism evidence="9 10">
    <name type="scientific">Succinatimonas hippei (strain DSM 22608 / JCM 16073 / KCTC 15190 / YIT 12066)</name>
    <dbReference type="NCBI Taxonomy" id="762983"/>
    <lineage>
        <taxon>Bacteria</taxon>
        <taxon>Pseudomonadati</taxon>
        <taxon>Pseudomonadota</taxon>
        <taxon>Gammaproteobacteria</taxon>
        <taxon>Aeromonadales</taxon>
        <taxon>Succinivibrionaceae</taxon>
        <taxon>Succinatimonas</taxon>
    </lineage>
</organism>
<evidence type="ECO:0008006" key="11">
    <source>
        <dbReference type="Google" id="ProtNLM"/>
    </source>
</evidence>
<reference evidence="9 10" key="1">
    <citation type="submission" date="2011-01" db="EMBL/GenBank/DDBJ databases">
        <authorList>
            <person name="Weinstock G."/>
            <person name="Sodergren E."/>
            <person name="Clifton S."/>
            <person name="Fulton L."/>
            <person name="Fulton B."/>
            <person name="Courtney L."/>
            <person name="Fronick C."/>
            <person name="Harrison M."/>
            <person name="Strong C."/>
            <person name="Farmer C."/>
            <person name="Delahaunty K."/>
            <person name="Markovic C."/>
            <person name="Hall O."/>
            <person name="Minx P."/>
            <person name="Tomlinson C."/>
            <person name="Mitreva M."/>
            <person name="Hou S."/>
            <person name="Chen J."/>
            <person name="Wollam A."/>
            <person name="Pepin K.H."/>
            <person name="Johnson M."/>
            <person name="Bhonagiri V."/>
            <person name="Zhang X."/>
            <person name="Suruliraj S."/>
            <person name="Warren W."/>
            <person name="Chinwalla A."/>
            <person name="Mardis E.R."/>
            <person name="Wilson R.K."/>
        </authorList>
    </citation>
    <scope>NUCLEOTIDE SEQUENCE [LARGE SCALE GENOMIC DNA]</scope>
    <source>
        <strain evidence="10">DSM 22608 / JCM 16073 / KCTC 15190 / YIT 12066</strain>
    </source>
</reference>
<dbReference type="OrthoDB" id="7052417at2"/>
<gene>
    <name evidence="9" type="ORF">HMPREF9444_00226</name>
</gene>
<dbReference type="Proteomes" id="UP000018458">
    <property type="component" value="Unassembled WGS sequence"/>
</dbReference>
<dbReference type="AlphaFoldDB" id="E8LHQ4"/>
<dbReference type="Pfam" id="PF17042">
    <property type="entry name" value="NBD_C"/>
    <property type="match status" value="1"/>
</dbReference>
<sequence length="439" mass="47774">MAECVVISDEITGGSSVAAMLEKNRCTVCSLISNKGLKDPATAKFDCLVYSTNSRTLTPEQSYQLVFYAGKLLKNPEVKLYAKRIDPSMRGNTCTETQALLDALGEPDRVAIVVPAFPDLKRINVGGYILVDGLPLQKSLAGLDDMRPAQGGRVAELFSEKFRYHTEVLYLKEFIKGTEHLSNRLKELAEKGARAIVLDCTSQEDINTIADAVLASGIKFLAVDPGPFTATLARKVMREAESHKAANQKIFGLVGGISPLIAAQVEKLRLEEQVLLISVDSAALIEDDQRRAAEIDRVVNEYLAKCDEYKIIFVVSDHLGATSQQILTYETELEKTGRSSLEALDLTSSAYGQIARRVLLGDPNVKAIYSTGAEYTLAVCRELKSSGLNILGQVLPLTAYGEILGGDFNGLKYVTSSSSATDASTITASIQYLKRKMEI</sequence>
<dbReference type="InterPro" id="IPR031475">
    <property type="entry name" value="NBD_C"/>
</dbReference>
<dbReference type="STRING" id="762983.HMPREF9444_00226"/>
<dbReference type="InterPro" id="IPR010737">
    <property type="entry name" value="4-carb_acid_sugar_kinase_N"/>
</dbReference>
<dbReference type="GO" id="GO:0005524">
    <property type="term" value="F:ATP binding"/>
    <property type="evidence" value="ECO:0007669"/>
    <property type="project" value="UniProtKB-KW"/>
</dbReference>
<feature type="domain" description="Four-carbon acid sugar kinase N-terminal" evidence="7">
    <location>
        <begin position="5"/>
        <end position="232"/>
    </location>
</feature>
<evidence type="ECO:0000313" key="10">
    <source>
        <dbReference type="Proteomes" id="UP000018458"/>
    </source>
</evidence>
<evidence type="ECO:0000256" key="1">
    <source>
        <dbReference type="ARBA" id="ARBA00005715"/>
    </source>
</evidence>
<dbReference type="HOGENOM" id="CLU_029424_0_1_6"/>
<dbReference type="SUPFAM" id="SSF142764">
    <property type="entry name" value="YgbK-like"/>
    <property type="match status" value="1"/>
</dbReference>
<keyword evidence="10" id="KW-1185">Reference proteome</keyword>
<evidence type="ECO:0000256" key="2">
    <source>
        <dbReference type="ARBA" id="ARBA00022679"/>
    </source>
</evidence>
<evidence type="ECO:0000259" key="7">
    <source>
        <dbReference type="Pfam" id="PF07005"/>
    </source>
</evidence>
<evidence type="ECO:0000256" key="5">
    <source>
        <dbReference type="ARBA" id="ARBA00022840"/>
    </source>
</evidence>